<dbReference type="EC" id="4.2.1.134" evidence="4 15"/>
<comment type="catalytic activity">
    <reaction evidence="14">
        <text>a very-long-chain (3R)-3-hydroxyacyl-CoA = a very-long-chain (2E)-enoyl-CoA + H2O</text>
        <dbReference type="Rhea" id="RHEA:45812"/>
        <dbReference type="ChEBI" id="CHEBI:15377"/>
        <dbReference type="ChEBI" id="CHEBI:83728"/>
        <dbReference type="ChEBI" id="CHEBI:85440"/>
        <dbReference type="EC" id="4.2.1.134"/>
    </reaction>
    <physiologicalReaction direction="left-to-right" evidence="14">
        <dbReference type="Rhea" id="RHEA:45813"/>
    </physiologicalReaction>
</comment>
<comment type="function">
    <text evidence="15">Catalyzes the third of the four reactions of the long-chain fatty acids elongation cycle. This endoplasmic reticulum-bound enzymatic process, allows the addition of two carbons to the chain of long- and very long-chain fatty acids/VLCFAs per cycle. This enzyme catalyzes the dehydration of the 3-hydroxyacyl-CoA intermediate into trans-2,3-enoyl-CoA, within each cycle of fatty acid elongation. Thereby, it participates to the production of VLCFAs of different chain lengths that are involved in multiple biological processes as precursors of membrane lipids and lipid mediators.</text>
</comment>
<sequence>MKVFQTVNLLETTRSWYLFLYSLTLFLTFSWVFINMTVRFISFGEDSLTDTFYAIGNIMGLSQGLAILEIIHSCFGLTQTPVLVVILKVVGRCFILFVLIWKEEHVQNNDIVFAIFYLWSALELFQHPYDMLSALKLEMFFITWLRYSAWIVLDPLTLMAEVVCIVKSTVYFGQYSIGFSSSRIMSVEMPTLLYMYILVFIPAGFYVKCRYLMLQRRKLVNEWKVKLE</sequence>
<dbReference type="UniPathway" id="UPA00094"/>
<evidence type="ECO:0000256" key="10">
    <source>
        <dbReference type="ARBA" id="ARBA00023136"/>
    </source>
</evidence>
<dbReference type="GO" id="GO:0102158">
    <property type="term" value="F:very-long-chain (3R)-3-hydroxyacyl-CoA dehydratase activity"/>
    <property type="evidence" value="ECO:0007669"/>
    <property type="project" value="UniProtKB-EC"/>
</dbReference>
<keyword evidence="8 15" id="KW-1133">Transmembrane helix</keyword>
<dbReference type="GeneTree" id="ENSGT00530000062962"/>
<keyword evidence="15" id="KW-0256">Endoplasmic reticulum</keyword>
<keyword evidence="5 15" id="KW-0444">Lipid biosynthesis</keyword>
<evidence type="ECO:0000256" key="7">
    <source>
        <dbReference type="ARBA" id="ARBA00022832"/>
    </source>
</evidence>
<evidence type="ECO:0000256" key="12">
    <source>
        <dbReference type="ARBA" id="ARBA00023239"/>
    </source>
</evidence>
<dbReference type="GO" id="GO:0030148">
    <property type="term" value="P:sphingolipid biosynthetic process"/>
    <property type="evidence" value="ECO:0007669"/>
    <property type="project" value="TreeGrafter"/>
</dbReference>
<feature type="transmembrane region" description="Helical" evidence="15">
    <location>
        <begin position="54"/>
        <end position="75"/>
    </location>
</feature>
<evidence type="ECO:0000256" key="11">
    <source>
        <dbReference type="ARBA" id="ARBA00023160"/>
    </source>
</evidence>
<accession>A0A8C4Q5P0</accession>
<reference evidence="16" key="1">
    <citation type="submission" date="2025-08" db="UniProtKB">
        <authorList>
            <consortium name="Ensembl"/>
        </authorList>
    </citation>
    <scope>IDENTIFICATION</scope>
</reference>
<dbReference type="Ensembl" id="ENSEBUT00000010701.1">
    <property type="protein sequence ID" value="ENSEBUP00000010160.1"/>
    <property type="gene ID" value="ENSEBUG00000006529.1"/>
</dbReference>
<dbReference type="PANTHER" id="PTHR11035">
    <property type="entry name" value="VERY-LONG-CHAIN (3R)-3-HYDROXYACYL-COA DEHYDRATASE"/>
    <property type="match status" value="1"/>
</dbReference>
<dbReference type="AlphaFoldDB" id="A0A8C4Q5P0"/>
<feature type="transmembrane region" description="Helical" evidence="15">
    <location>
        <begin position="107"/>
        <end position="126"/>
    </location>
</feature>
<organism evidence="16 17">
    <name type="scientific">Eptatretus burgeri</name>
    <name type="common">Inshore hagfish</name>
    <dbReference type="NCBI Taxonomy" id="7764"/>
    <lineage>
        <taxon>Eukaryota</taxon>
        <taxon>Metazoa</taxon>
        <taxon>Chordata</taxon>
        <taxon>Craniata</taxon>
        <taxon>Vertebrata</taxon>
        <taxon>Cyclostomata</taxon>
        <taxon>Myxini</taxon>
        <taxon>Myxiniformes</taxon>
        <taxon>Myxinidae</taxon>
        <taxon>Eptatretinae</taxon>
        <taxon>Eptatretus</taxon>
    </lineage>
</organism>
<keyword evidence="7 15" id="KW-0276">Fatty acid metabolism</keyword>
<feature type="transmembrane region" description="Helical" evidence="15">
    <location>
        <begin position="147"/>
        <end position="172"/>
    </location>
</feature>
<evidence type="ECO:0000256" key="14">
    <source>
        <dbReference type="ARBA" id="ARBA00023727"/>
    </source>
</evidence>
<keyword evidence="12 15" id="KW-0456">Lyase</keyword>
<dbReference type="GO" id="GO:0030497">
    <property type="term" value="P:fatty acid elongation"/>
    <property type="evidence" value="ECO:0007669"/>
    <property type="project" value="TreeGrafter"/>
</dbReference>
<comment type="similarity">
    <text evidence="3 15">Belongs to the very long-chain fatty acids dehydratase HACD family.</text>
</comment>
<keyword evidence="11 15" id="KW-0275">Fatty acid biosynthesis</keyword>
<feature type="transmembrane region" description="Helical" evidence="15">
    <location>
        <begin position="82"/>
        <end position="101"/>
    </location>
</feature>
<evidence type="ECO:0000256" key="6">
    <source>
        <dbReference type="ARBA" id="ARBA00022692"/>
    </source>
</evidence>
<comment type="pathway">
    <text evidence="2 15">Lipid metabolism; fatty acid biosynthesis.</text>
</comment>
<evidence type="ECO:0000256" key="8">
    <source>
        <dbReference type="ARBA" id="ARBA00022989"/>
    </source>
</evidence>
<evidence type="ECO:0000313" key="17">
    <source>
        <dbReference type="Proteomes" id="UP000694388"/>
    </source>
</evidence>
<evidence type="ECO:0000256" key="2">
    <source>
        <dbReference type="ARBA" id="ARBA00005194"/>
    </source>
</evidence>
<evidence type="ECO:0000256" key="13">
    <source>
        <dbReference type="ARBA" id="ARBA00023688"/>
    </source>
</evidence>
<dbReference type="Proteomes" id="UP000694388">
    <property type="component" value="Unplaced"/>
</dbReference>
<dbReference type="GO" id="GO:0005789">
    <property type="term" value="C:endoplasmic reticulum membrane"/>
    <property type="evidence" value="ECO:0007669"/>
    <property type="project" value="UniProtKB-SubCell"/>
</dbReference>
<keyword evidence="6 15" id="KW-0812">Transmembrane</keyword>
<comment type="catalytic activity">
    <reaction evidence="13">
        <text>(3R)-hydroxyhexadecanoyl-CoA = (2E)-hexadecenoyl-CoA + H2O</text>
        <dbReference type="Rhea" id="RHEA:39159"/>
        <dbReference type="ChEBI" id="CHEBI:15377"/>
        <dbReference type="ChEBI" id="CHEBI:61526"/>
        <dbReference type="ChEBI" id="CHEBI:74278"/>
    </reaction>
    <physiologicalReaction direction="left-to-right" evidence="13">
        <dbReference type="Rhea" id="RHEA:39160"/>
    </physiologicalReaction>
</comment>
<name>A0A8C4Q5P0_EPTBU</name>
<feature type="transmembrane region" description="Helical" evidence="15">
    <location>
        <begin position="192"/>
        <end position="209"/>
    </location>
</feature>
<evidence type="ECO:0000256" key="4">
    <source>
        <dbReference type="ARBA" id="ARBA00013122"/>
    </source>
</evidence>
<dbReference type="InterPro" id="IPR007482">
    <property type="entry name" value="Tyr_Pase-like_PTPLA"/>
</dbReference>
<dbReference type="Pfam" id="PF04387">
    <property type="entry name" value="PTPLA"/>
    <property type="match status" value="1"/>
</dbReference>
<comment type="subcellular location">
    <subcellularLocation>
        <location evidence="15">Endoplasmic reticulum membrane</location>
        <topology evidence="15">Multi-pass membrane protein</topology>
    </subcellularLocation>
    <subcellularLocation>
        <location evidence="1">Membrane</location>
        <topology evidence="1">Multi-pass membrane protein</topology>
    </subcellularLocation>
</comment>
<keyword evidence="17" id="KW-1185">Reference proteome</keyword>
<evidence type="ECO:0000256" key="5">
    <source>
        <dbReference type="ARBA" id="ARBA00022516"/>
    </source>
</evidence>
<evidence type="ECO:0000256" key="3">
    <source>
        <dbReference type="ARBA" id="ARBA00007811"/>
    </source>
</evidence>
<proteinExistence type="inferred from homology"/>
<evidence type="ECO:0000313" key="16">
    <source>
        <dbReference type="Ensembl" id="ENSEBUP00000010160.1"/>
    </source>
</evidence>
<evidence type="ECO:0000256" key="9">
    <source>
        <dbReference type="ARBA" id="ARBA00023098"/>
    </source>
</evidence>
<dbReference type="GO" id="GO:0042761">
    <property type="term" value="P:very long-chain fatty acid biosynthetic process"/>
    <property type="evidence" value="ECO:0007669"/>
    <property type="project" value="TreeGrafter"/>
</dbReference>
<dbReference type="PANTHER" id="PTHR11035:SF35">
    <property type="entry name" value="VERY-LONG-CHAIN (3R)-3-HYDROXYACYL-COA DEHYDRATASE"/>
    <property type="match status" value="1"/>
</dbReference>
<evidence type="ECO:0000256" key="1">
    <source>
        <dbReference type="ARBA" id="ARBA00004141"/>
    </source>
</evidence>
<dbReference type="OMA" id="LGLTMEW"/>
<reference evidence="16" key="2">
    <citation type="submission" date="2025-09" db="UniProtKB">
        <authorList>
            <consortium name="Ensembl"/>
        </authorList>
    </citation>
    <scope>IDENTIFICATION</scope>
</reference>
<feature type="transmembrane region" description="Helical" evidence="15">
    <location>
        <begin position="16"/>
        <end position="34"/>
    </location>
</feature>
<protein>
    <recommendedName>
        <fullName evidence="4 15">Very-long-chain (3R)-3-hydroxyacyl-CoA dehydratase</fullName>
        <ecNumber evidence="4 15">4.2.1.134</ecNumber>
    </recommendedName>
</protein>
<keyword evidence="10 15" id="KW-0472">Membrane</keyword>
<keyword evidence="9 15" id="KW-0443">Lipid metabolism</keyword>
<evidence type="ECO:0000256" key="15">
    <source>
        <dbReference type="RuleBase" id="RU363109"/>
    </source>
</evidence>